<dbReference type="RefSeq" id="WP_106514045.1">
    <property type="nucleotide sequence ID" value="NZ_PXYI01000005.1"/>
</dbReference>
<evidence type="ECO:0000313" key="2">
    <source>
        <dbReference type="EMBL" id="PSJ38853.1"/>
    </source>
</evidence>
<organism evidence="2 3">
    <name type="scientific">Allosphingosinicella deserti</name>
    <dbReference type="NCBI Taxonomy" id="2116704"/>
    <lineage>
        <taxon>Bacteria</taxon>
        <taxon>Pseudomonadati</taxon>
        <taxon>Pseudomonadota</taxon>
        <taxon>Alphaproteobacteria</taxon>
        <taxon>Sphingomonadales</taxon>
        <taxon>Sphingomonadaceae</taxon>
        <taxon>Allosphingosinicella</taxon>
    </lineage>
</organism>
<accession>A0A2P7QLK3</accession>
<dbReference type="Pfam" id="PF22400">
    <property type="entry name" value="DUF6980"/>
    <property type="match status" value="1"/>
</dbReference>
<protein>
    <recommendedName>
        <fullName evidence="1">DUF6980 domain-containing protein</fullName>
    </recommendedName>
</protein>
<comment type="caution">
    <text evidence="2">The sequence shown here is derived from an EMBL/GenBank/DDBJ whole genome shotgun (WGS) entry which is preliminary data.</text>
</comment>
<keyword evidence="3" id="KW-1185">Reference proteome</keyword>
<evidence type="ECO:0000259" key="1">
    <source>
        <dbReference type="Pfam" id="PF22400"/>
    </source>
</evidence>
<feature type="domain" description="DUF6980" evidence="1">
    <location>
        <begin position="11"/>
        <end position="78"/>
    </location>
</feature>
<evidence type="ECO:0000313" key="3">
    <source>
        <dbReference type="Proteomes" id="UP000241167"/>
    </source>
</evidence>
<proteinExistence type="predicted"/>
<name>A0A2P7QLK3_9SPHN</name>
<dbReference type="Proteomes" id="UP000241167">
    <property type="component" value="Unassembled WGS sequence"/>
</dbReference>
<dbReference type="AlphaFoldDB" id="A0A2P7QLK3"/>
<gene>
    <name evidence="2" type="ORF">C7I55_16125</name>
</gene>
<reference evidence="2 3" key="1">
    <citation type="submission" date="2018-03" db="EMBL/GenBank/DDBJ databases">
        <title>The draft genome of Sphingosinicella sp. GL-C-18.</title>
        <authorList>
            <person name="Liu L."/>
            <person name="Li L."/>
            <person name="Liang L."/>
            <person name="Zhang X."/>
            <person name="Wang T."/>
        </authorList>
    </citation>
    <scope>NUCLEOTIDE SEQUENCE [LARGE SCALE GENOMIC DNA]</scope>
    <source>
        <strain evidence="2 3">GL-C-18</strain>
    </source>
</reference>
<sequence>MDRHPQNDWQSIHYDPRFDEYWIAAGSARQCLFFCPWCGVPLPESKRDRWFDELEALGYPDPLFDNVPAIYRTSEWWTRCAVTEKGS</sequence>
<dbReference type="OrthoDB" id="4206464at2"/>
<dbReference type="EMBL" id="PXYI01000005">
    <property type="protein sequence ID" value="PSJ38853.1"/>
    <property type="molecule type" value="Genomic_DNA"/>
</dbReference>
<dbReference type="InterPro" id="IPR053918">
    <property type="entry name" value="DUF6980"/>
</dbReference>